<name>A0A0M8PCB4_9EURO</name>
<sequence length="125" mass="13544">MISDKLQSATSDTGPPPPLAILPLGSSLHLTSLQFYTTTCFLTIPLFCIYDNTSPFYQQKLSEPAPNPNRLGCELRHGGDGAPQNPSGVLPGDLRRHHPCARCTEGCPQPHLLPPLLPFYTAGHL</sequence>
<keyword evidence="3" id="KW-1185">Reference proteome</keyword>
<protein>
    <submittedName>
        <fullName evidence="2">Uncharacterized protein</fullName>
    </submittedName>
</protein>
<dbReference type="EMBL" id="LHQQ01000047">
    <property type="protein sequence ID" value="KOS45201.1"/>
    <property type="molecule type" value="Genomic_DNA"/>
</dbReference>
<gene>
    <name evidence="2" type="ORF">ACN38_g3849</name>
</gene>
<evidence type="ECO:0000313" key="3">
    <source>
        <dbReference type="Proteomes" id="UP000037696"/>
    </source>
</evidence>
<reference evidence="2 3" key="1">
    <citation type="submission" date="2015-08" db="EMBL/GenBank/DDBJ databases">
        <title>Genome sequencing of Penicillium nordicum.</title>
        <authorList>
            <person name="Nguyen H.D."/>
            <person name="Seifert K.A."/>
        </authorList>
    </citation>
    <scope>NUCLEOTIDE SEQUENCE [LARGE SCALE GENOMIC DNA]</scope>
    <source>
        <strain evidence="2 3">DAOMC 185683</strain>
    </source>
</reference>
<dbReference type="AlphaFoldDB" id="A0A0M8PCB4"/>
<comment type="caution">
    <text evidence="2">The sequence shown here is derived from an EMBL/GenBank/DDBJ whole genome shotgun (WGS) entry which is preliminary data.</text>
</comment>
<evidence type="ECO:0000256" key="1">
    <source>
        <dbReference type="SAM" id="MobiDB-lite"/>
    </source>
</evidence>
<feature type="region of interest" description="Disordered" evidence="1">
    <location>
        <begin position="67"/>
        <end position="91"/>
    </location>
</feature>
<organism evidence="2 3">
    <name type="scientific">Penicillium nordicum</name>
    <dbReference type="NCBI Taxonomy" id="229535"/>
    <lineage>
        <taxon>Eukaryota</taxon>
        <taxon>Fungi</taxon>
        <taxon>Dikarya</taxon>
        <taxon>Ascomycota</taxon>
        <taxon>Pezizomycotina</taxon>
        <taxon>Eurotiomycetes</taxon>
        <taxon>Eurotiomycetidae</taxon>
        <taxon>Eurotiales</taxon>
        <taxon>Aspergillaceae</taxon>
        <taxon>Penicillium</taxon>
    </lineage>
</organism>
<dbReference type="Proteomes" id="UP000037696">
    <property type="component" value="Unassembled WGS sequence"/>
</dbReference>
<proteinExistence type="predicted"/>
<evidence type="ECO:0000313" key="2">
    <source>
        <dbReference type="EMBL" id="KOS45201.1"/>
    </source>
</evidence>
<accession>A0A0M8PCB4</accession>